<gene>
    <name evidence="4" type="ORF">ODALV1_LOCUS20313</name>
</gene>
<evidence type="ECO:0000256" key="1">
    <source>
        <dbReference type="ARBA" id="ARBA00005913"/>
    </source>
</evidence>
<dbReference type="InterPro" id="IPR039843">
    <property type="entry name" value="KXD1-like"/>
</dbReference>
<organism evidence="4 5">
    <name type="scientific">Orchesella dallaii</name>
    <dbReference type="NCBI Taxonomy" id="48710"/>
    <lineage>
        <taxon>Eukaryota</taxon>
        <taxon>Metazoa</taxon>
        <taxon>Ecdysozoa</taxon>
        <taxon>Arthropoda</taxon>
        <taxon>Hexapoda</taxon>
        <taxon>Collembola</taxon>
        <taxon>Entomobryomorpha</taxon>
        <taxon>Entomobryoidea</taxon>
        <taxon>Orchesellidae</taxon>
        <taxon>Orchesellinae</taxon>
        <taxon>Orchesella</taxon>
    </lineage>
</organism>
<comment type="similarity">
    <text evidence="1">Belongs to the KXD1 family.</text>
</comment>
<feature type="domain" description="KxDL" evidence="3">
    <location>
        <begin position="33"/>
        <end position="117"/>
    </location>
</feature>
<sequence length="186" mass="20870">MSGISPQSEGGTSSNAAECFQNYTAPEVFVQGLAGMVNQQDVETVIRSQKYMLQRFEKTNEMLVNCNALSAARYQNALQDFKKHTAMLTEMRKDVDNIFRRIRCIKAKISQQYPQAYEVAATAQRREKSREDEEDEEDEDDSAFRKSSTSSSEALTKSKSVSISSPTSSTPPRSESVDIPKASRKF</sequence>
<comment type="caution">
    <text evidence="4">The sequence shown here is derived from an EMBL/GenBank/DDBJ whole genome shotgun (WGS) entry which is preliminary data.</text>
</comment>
<dbReference type="Pfam" id="PF10241">
    <property type="entry name" value="KxDL"/>
    <property type="match status" value="1"/>
</dbReference>
<evidence type="ECO:0000313" key="4">
    <source>
        <dbReference type="EMBL" id="CAL8123777.1"/>
    </source>
</evidence>
<proteinExistence type="inferred from homology"/>
<dbReference type="PANTHER" id="PTHR13511:SF0">
    <property type="entry name" value="KXDL MOTIF-CONTAINING PROTEIN 1"/>
    <property type="match status" value="1"/>
</dbReference>
<feature type="region of interest" description="Disordered" evidence="2">
    <location>
        <begin position="118"/>
        <end position="186"/>
    </location>
</feature>
<dbReference type="InterPro" id="IPR019371">
    <property type="entry name" value="KxDL_dom"/>
</dbReference>
<dbReference type="Proteomes" id="UP001642540">
    <property type="component" value="Unassembled WGS sequence"/>
</dbReference>
<evidence type="ECO:0000313" key="5">
    <source>
        <dbReference type="Proteomes" id="UP001642540"/>
    </source>
</evidence>
<feature type="compositionally biased region" description="Low complexity" evidence="2">
    <location>
        <begin position="146"/>
        <end position="174"/>
    </location>
</feature>
<dbReference type="EMBL" id="CAXLJM020000068">
    <property type="protein sequence ID" value="CAL8123777.1"/>
    <property type="molecule type" value="Genomic_DNA"/>
</dbReference>
<evidence type="ECO:0000256" key="2">
    <source>
        <dbReference type="SAM" id="MobiDB-lite"/>
    </source>
</evidence>
<accession>A0ABP1R9E9</accession>
<dbReference type="PANTHER" id="PTHR13511">
    <property type="entry name" value="KXDL MOTIF-CONTAINING PROTEIN 1"/>
    <property type="match status" value="1"/>
</dbReference>
<keyword evidence="5" id="KW-1185">Reference proteome</keyword>
<protein>
    <recommendedName>
        <fullName evidence="3">KxDL domain-containing protein</fullName>
    </recommendedName>
</protein>
<feature type="compositionally biased region" description="Acidic residues" evidence="2">
    <location>
        <begin position="132"/>
        <end position="141"/>
    </location>
</feature>
<name>A0ABP1R9E9_9HEXA</name>
<evidence type="ECO:0000259" key="3">
    <source>
        <dbReference type="Pfam" id="PF10241"/>
    </source>
</evidence>
<reference evidence="4 5" key="1">
    <citation type="submission" date="2024-08" db="EMBL/GenBank/DDBJ databases">
        <authorList>
            <person name="Cucini C."/>
            <person name="Frati F."/>
        </authorList>
    </citation>
    <scope>NUCLEOTIDE SEQUENCE [LARGE SCALE GENOMIC DNA]</scope>
</reference>